<protein>
    <submittedName>
        <fullName evidence="2">Uncharacterized protein</fullName>
    </submittedName>
</protein>
<feature type="compositionally biased region" description="Polar residues" evidence="1">
    <location>
        <begin position="35"/>
        <end position="51"/>
    </location>
</feature>
<evidence type="ECO:0000313" key="2">
    <source>
        <dbReference type="EMBL" id="GFH57050.1"/>
    </source>
</evidence>
<dbReference type="AlphaFoldDB" id="A0AAD3HB37"/>
<keyword evidence="3" id="KW-1185">Reference proteome</keyword>
<organism evidence="2 3">
    <name type="scientific">Chaetoceros tenuissimus</name>
    <dbReference type="NCBI Taxonomy" id="426638"/>
    <lineage>
        <taxon>Eukaryota</taxon>
        <taxon>Sar</taxon>
        <taxon>Stramenopiles</taxon>
        <taxon>Ochrophyta</taxon>
        <taxon>Bacillariophyta</taxon>
        <taxon>Coscinodiscophyceae</taxon>
        <taxon>Chaetocerotophycidae</taxon>
        <taxon>Chaetocerotales</taxon>
        <taxon>Chaetocerotaceae</taxon>
        <taxon>Chaetoceros</taxon>
    </lineage>
</organism>
<reference evidence="2 3" key="1">
    <citation type="journal article" date="2021" name="Sci. Rep.">
        <title>The genome of the diatom Chaetoceros tenuissimus carries an ancient integrated fragment of an extant virus.</title>
        <authorList>
            <person name="Hongo Y."/>
            <person name="Kimura K."/>
            <person name="Takaki Y."/>
            <person name="Yoshida Y."/>
            <person name="Baba S."/>
            <person name="Kobayashi G."/>
            <person name="Nagasaki K."/>
            <person name="Hano T."/>
            <person name="Tomaru Y."/>
        </authorList>
    </citation>
    <scope>NUCLEOTIDE SEQUENCE [LARGE SCALE GENOMIC DNA]</scope>
    <source>
        <strain evidence="2 3">NIES-3715</strain>
    </source>
</reference>
<dbReference type="Proteomes" id="UP001054902">
    <property type="component" value="Unassembled WGS sequence"/>
</dbReference>
<feature type="compositionally biased region" description="Acidic residues" evidence="1">
    <location>
        <begin position="56"/>
        <end position="65"/>
    </location>
</feature>
<comment type="caution">
    <text evidence="2">The sequence shown here is derived from an EMBL/GenBank/DDBJ whole genome shotgun (WGS) entry which is preliminary data.</text>
</comment>
<sequence>MKRLEVHEDDLAALEDFRKELGLGPSRVLAEGASTVASYQTGTTSSRTPATRVSGGEDDESDESRDDVHDLSSQVTPATSTGATSAARRSRASSEGSIRSRMSSVRSSLQNVVDLMKAWKVPFPKEAGMMKVLYLEEVKKMTRAWYLMAATVQAP</sequence>
<dbReference type="EMBL" id="BLLK01000057">
    <property type="protein sequence ID" value="GFH57050.1"/>
    <property type="molecule type" value="Genomic_DNA"/>
</dbReference>
<accession>A0AAD3HB37</accession>
<feature type="region of interest" description="Disordered" evidence="1">
    <location>
        <begin position="31"/>
        <end position="103"/>
    </location>
</feature>
<gene>
    <name evidence="2" type="ORF">CTEN210_13526</name>
</gene>
<proteinExistence type="predicted"/>
<name>A0AAD3HB37_9STRA</name>
<evidence type="ECO:0000256" key="1">
    <source>
        <dbReference type="SAM" id="MobiDB-lite"/>
    </source>
</evidence>
<feature type="compositionally biased region" description="Low complexity" evidence="1">
    <location>
        <begin position="78"/>
        <end position="103"/>
    </location>
</feature>
<evidence type="ECO:0000313" key="3">
    <source>
        <dbReference type="Proteomes" id="UP001054902"/>
    </source>
</evidence>